<dbReference type="Proteomes" id="UP000253345">
    <property type="component" value="Unassembled WGS sequence"/>
</dbReference>
<dbReference type="AlphaFoldDB" id="A0A368YHS3"/>
<sequence length="326" mass="36307">MSNRVKIILILLGALSIALLMWWRSEMHAQDVKNKVGEMKSYCIGRYVIDVPDRFEMIYPDASIGLPRPVRVIGLGPLKAAQLPDYVAGRIEELRAGVEERGVNFRYAGASQLRDIQLVATEKYNPYLTDSKSRFINVEAYYVRHGHLFRARADVFDTLDEVAHLGDGPQQVGLSEIADATWPRENDVIPSQPGICADRALIDLPVVNDMASAGFKDPDAFGVGMSFDTSEQRAAQVDIRENWLFGMVGARAKIAGISGRAGQKTSHRDRILWFEAHGVEGGAVGEPSREVRLELFKNDVDLDAEPYPVAEMEAIWEAVLPSVRRR</sequence>
<proteinExistence type="predicted"/>
<comment type="caution">
    <text evidence="1">The sequence shown here is derived from an EMBL/GenBank/DDBJ whole genome shotgun (WGS) entry which is preliminary data.</text>
</comment>
<gene>
    <name evidence="1" type="ORF">DFP89_1614</name>
</gene>
<protein>
    <submittedName>
        <fullName evidence="1">Uncharacterized protein</fullName>
    </submittedName>
</protein>
<accession>A0A368YHS3</accession>
<dbReference type="RefSeq" id="WP_114351005.1">
    <property type="nucleotide sequence ID" value="NZ_QPJL01000061.1"/>
</dbReference>
<organism evidence="1 2">
    <name type="scientific">Paracoccus lutimaris</name>
    <dbReference type="NCBI Taxonomy" id="1490030"/>
    <lineage>
        <taxon>Bacteria</taxon>
        <taxon>Pseudomonadati</taxon>
        <taxon>Pseudomonadota</taxon>
        <taxon>Alphaproteobacteria</taxon>
        <taxon>Rhodobacterales</taxon>
        <taxon>Paracoccaceae</taxon>
        <taxon>Paracoccus</taxon>
    </lineage>
</organism>
<dbReference type="OrthoDB" id="8722129at2"/>
<name>A0A368YHS3_9RHOB</name>
<dbReference type="EMBL" id="QPJL01000061">
    <property type="protein sequence ID" value="RCW77724.1"/>
    <property type="molecule type" value="Genomic_DNA"/>
</dbReference>
<evidence type="ECO:0000313" key="1">
    <source>
        <dbReference type="EMBL" id="RCW77724.1"/>
    </source>
</evidence>
<keyword evidence="2" id="KW-1185">Reference proteome</keyword>
<reference evidence="1 2" key="1">
    <citation type="submission" date="2018-07" db="EMBL/GenBank/DDBJ databases">
        <title>Genomic Encyclopedia of Type Strains, Phase III (KMG-III): the genomes of soil and plant-associated and newly described type strains.</title>
        <authorList>
            <person name="Whitman W."/>
        </authorList>
    </citation>
    <scope>NUCLEOTIDE SEQUENCE [LARGE SCALE GENOMIC DNA]</scope>
    <source>
        <strain evidence="1 2">CECT 8525</strain>
    </source>
</reference>
<evidence type="ECO:0000313" key="2">
    <source>
        <dbReference type="Proteomes" id="UP000253345"/>
    </source>
</evidence>